<dbReference type="AlphaFoldDB" id="A0A7S2D2S4"/>
<dbReference type="SUPFAM" id="SSF53335">
    <property type="entry name" value="S-adenosyl-L-methionine-dependent methyltransferases"/>
    <property type="match status" value="1"/>
</dbReference>
<dbReference type="Pfam" id="PF13578">
    <property type="entry name" value="Methyltransf_24"/>
    <property type="match status" value="1"/>
</dbReference>
<name>A0A7S2D2S4_9EUKA</name>
<evidence type="ECO:0000313" key="1">
    <source>
        <dbReference type="EMBL" id="CAD9442545.1"/>
    </source>
</evidence>
<reference evidence="1" key="1">
    <citation type="submission" date="2021-01" db="EMBL/GenBank/DDBJ databases">
        <authorList>
            <person name="Corre E."/>
            <person name="Pelletier E."/>
            <person name="Niang G."/>
            <person name="Scheremetjew M."/>
            <person name="Finn R."/>
            <person name="Kale V."/>
            <person name="Holt S."/>
            <person name="Cochrane G."/>
            <person name="Meng A."/>
            <person name="Brown T."/>
            <person name="Cohen L."/>
        </authorList>
    </citation>
    <scope>NUCLEOTIDE SEQUENCE</scope>
    <source>
        <strain evidence="1">UTEX LB 985</strain>
    </source>
</reference>
<dbReference type="Gene3D" id="3.40.50.150">
    <property type="entry name" value="Vaccinia Virus protein VP39"/>
    <property type="match status" value="1"/>
</dbReference>
<proteinExistence type="predicted"/>
<sequence>MASADVTERYQTGYLREFQVRRMLKLARLPGMRTYCEIGMNGGHSTVAMLEANENLTVHSWDLMKFKYSRPVIDLLHMRFGSRVVFHAGDTRDTLAPGRVNATCDLILIDGDHTFEGAKRDMRRMRAYATRESVVVIDDIAMPPGDALEHLVRHGTLRRVEQWGPYNAPSPRNPCMRTPGPDECKKGKRPWLAHQCRPTFCVRWGFAVAVYNTSQYQPGGHGTYRT</sequence>
<organism evidence="1">
    <name type="scientific">Haptolina brevifila</name>
    <dbReference type="NCBI Taxonomy" id="156173"/>
    <lineage>
        <taxon>Eukaryota</taxon>
        <taxon>Haptista</taxon>
        <taxon>Haptophyta</taxon>
        <taxon>Prymnesiophyceae</taxon>
        <taxon>Prymnesiales</taxon>
        <taxon>Prymnesiaceae</taxon>
        <taxon>Haptolina</taxon>
    </lineage>
</organism>
<evidence type="ECO:0008006" key="2">
    <source>
        <dbReference type="Google" id="ProtNLM"/>
    </source>
</evidence>
<dbReference type="InterPro" id="IPR029063">
    <property type="entry name" value="SAM-dependent_MTases_sf"/>
</dbReference>
<accession>A0A7S2D2S4</accession>
<dbReference type="EMBL" id="HBGU01024736">
    <property type="protein sequence ID" value="CAD9442545.1"/>
    <property type="molecule type" value="Transcribed_RNA"/>
</dbReference>
<protein>
    <recommendedName>
        <fullName evidence="2">Class I SAM-dependent methyltransferase</fullName>
    </recommendedName>
</protein>
<gene>
    <name evidence="1" type="ORF">CBRE1094_LOCUS13432</name>
</gene>